<dbReference type="EMBL" id="UHJJ01000007">
    <property type="protein sequence ID" value="SUQ14574.1"/>
    <property type="molecule type" value="Genomic_DNA"/>
</dbReference>
<reference evidence="2" key="1">
    <citation type="submission" date="2017-07" db="EMBL/GenBank/DDBJ databases">
        <authorList>
            <person name="Varghese N."/>
            <person name="Submissions S."/>
        </authorList>
    </citation>
    <scope>NUCLEOTIDE SEQUENCE [LARGE SCALE GENOMIC DNA]</scope>
    <source>
        <strain evidence="2">NLAE-zl-C134</strain>
    </source>
</reference>
<name>A0A315ZWR7_9FIRM</name>
<proteinExistence type="predicted"/>
<organism evidence="1 2">
    <name type="scientific">Faecalicatena contorta</name>
    <dbReference type="NCBI Taxonomy" id="39482"/>
    <lineage>
        <taxon>Bacteria</taxon>
        <taxon>Bacillati</taxon>
        <taxon>Bacillota</taxon>
        <taxon>Clostridia</taxon>
        <taxon>Lachnospirales</taxon>
        <taxon>Lachnospiraceae</taxon>
        <taxon>Faecalicatena</taxon>
    </lineage>
</organism>
<accession>A0A315ZWR7</accession>
<sequence>MYSPYYSKIQDLLFQGMPIQEVWLYMKIYFGLYADLRTLYHYIQVSGLQWFIPKKLEY</sequence>
<protein>
    <submittedName>
        <fullName evidence="1">Uncharacterized protein</fullName>
    </submittedName>
</protein>
<evidence type="ECO:0000313" key="2">
    <source>
        <dbReference type="Proteomes" id="UP000254051"/>
    </source>
</evidence>
<evidence type="ECO:0000313" key="1">
    <source>
        <dbReference type="EMBL" id="SUQ14574.1"/>
    </source>
</evidence>
<keyword evidence="2" id="KW-1185">Reference proteome</keyword>
<gene>
    <name evidence="1" type="ORF">SAMN05216529_10726</name>
</gene>
<dbReference type="AlphaFoldDB" id="A0A315ZWR7"/>
<dbReference type="Proteomes" id="UP000254051">
    <property type="component" value="Unassembled WGS sequence"/>
</dbReference>